<dbReference type="AlphaFoldDB" id="A0AA86XTX8"/>
<name>A0AA86XTX8_9VIBR</name>
<comment type="caution">
    <text evidence="1">The sequence shown here is derived from an EMBL/GenBank/DDBJ whole genome shotgun (WGS) entry which is preliminary data.</text>
</comment>
<protein>
    <submittedName>
        <fullName evidence="1">Uncharacterized protein</fullName>
    </submittedName>
</protein>
<dbReference type="Proteomes" id="UP000041625">
    <property type="component" value="Unassembled WGS sequence"/>
</dbReference>
<accession>A0AA86XTX8</accession>
<proteinExistence type="predicted"/>
<evidence type="ECO:0000313" key="2">
    <source>
        <dbReference type="Proteomes" id="UP000041625"/>
    </source>
</evidence>
<keyword evidence="2" id="KW-1185">Reference proteome</keyword>
<sequence length="51" mass="6203">MMVIPSQHLYLFIVIVMAGSIKHRTFSLVSLRVPDTWTRYRERLNKYQHNR</sequence>
<organism evidence="1 2">
    <name type="scientific">Vibrio coralliirubri</name>
    <dbReference type="NCBI Taxonomy" id="1516159"/>
    <lineage>
        <taxon>Bacteria</taxon>
        <taxon>Pseudomonadati</taxon>
        <taxon>Pseudomonadota</taxon>
        <taxon>Gammaproteobacteria</taxon>
        <taxon>Vibrionales</taxon>
        <taxon>Vibrionaceae</taxon>
        <taxon>Vibrio</taxon>
    </lineage>
</organism>
<evidence type="ECO:0000313" key="1">
    <source>
        <dbReference type="EMBL" id="CDT91767.1"/>
    </source>
</evidence>
<gene>
    <name evidence="1" type="ORF">VCR31J2_170006</name>
</gene>
<reference evidence="1 2" key="1">
    <citation type="submission" date="2014-06" db="EMBL/GenBank/DDBJ databases">
        <authorList>
            <person name="Le Roux F."/>
        </authorList>
    </citation>
    <scope>NUCLEOTIDE SEQUENCE [LARGE SCALE GENOMIC DNA]</scope>
    <source>
        <strain evidence="1 2">J2-31</strain>
    </source>
</reference>
<dbReference type="EMBL" id="CCKJ01000079">
    <property type="protein sequence ID" value="CDT91767.1"/>
    <property type="molecule type" value="Genomic_DNA"/>
</dbReference>